<organism evidence="2 3">
    <name type="scientific">Bionectria ochroleuca</name>
    <name type="common">Gliocladium roseum</name>
    <dbReference type="NCBI Taxonomy" id="29856"/>
    <lineage>
        <taxon>Eukaryota</taxon>
        <taxon>Fungi</taxon>
        <taxon>Dikarya</taxon>
        <taxon>Ascomycota</taxon>
        <taxon>Pezizomycotina</taxon>
        <taxon>Sordariomycetes</taxon>
        <taxon>Hypocreomycetidae</taxon>
        <taxon>Hypocreales</taxon>
        <taxon>Bionectriaceae</taxon>
        <taxon>Clonostachys</taxon>
    </lineage>
</organism>
<protein>
    <submittedName>
        <fullName evidence="2">Uncharacterized protein</fullName>
    </submittedName>
</protein>
<evidence type="ECO:0000313" key="3">
    <source>
        <dbReference type="Proteomes" id="UP000616885"/>
    </source>
</evidence>
<dbReference type="Proteomes" id="UP000616885">
    <property type="component" value="Unassembled WGS sequence"/>
</dbReference>
<comment type="caution">
    <text evidence="2">The sequence shown here is derived from an EMBL/GenBank/DDBJ whole genome shotgun (WGS) entry which is preliminary data.</text>
</comment>
<accession>A0A8H7TQ60</accession>
<gene>
    <name evidence="2" type="ORF">IM811_010945</name>
</gene>
<keyword evidence="1" id="KW-0732">Signal</keyword>
<proteinExistence type="predicted"/>
<dbReference type="EMBL" id="JADCTT010000003">
    <property type="protein sequence ID" value="KAF9755504.1"/>
    <property type="molecule type" value="Genomic_DNA"/>
</dbReference>
<dbReference type="PANTHER" id="PTHR35605:SF1">
    <property type="entry name" value="ECP2 EFFECTOR PROTEIN DOMAIN-CONTAINING PROTEIN-RELATED"/>
    <property type="match status" value="1"/>
</dbReference>
<feature type="chain" id="PRO_5034385546" evidence="1">
    <location>
        <begin position="20"/>
        <end position="300"/>
    </location>
</feature>
<dbReference type="AlphaFoldDB" id="A0A8H7TQ60"/>
<evidence type="ECO:0000256" key="1">
    <source>
        <dbReference type="SAM" id="SignalP"/>
    </source>
</evidence>
<name>A0A8H7TQ60_BIOOC</name>
<dbReference type="PANTHER" id="PTHR35605">
    <property type="entry name" value="ECP2 EFFECTOR PROTEIN DOMAIN-CONTAINING PROTEIN-RELATED"/>
    <property type="match status" value="1"/>
</dbReference>
<reference evidence="2" key="1">
    <citation type="submission" date="2020-10" db="EMBL/GenBank/DDBJ databases">
        <title>High-Quality Genome Resource of Clonostachys rosea strain S41 by Oxford Nanopore Long-Read Sequencing.</title>
        <authorList>
            <person name="Wang H."/>
        </authorList>
    </citation>
    <scope>NUCLEOTIDE SEQUENCE</scope>
    <source>
        <strain evidence="2">S41</strain>
    </source>
</reference>
<feature type="signal peptide" evidence="1">
    <location>
        <begin position="1"/>
        <end position="19"/>
    </location>
</feature>
<evidence type="ECO:0000313" key="2">
    <source>
        <dbReference type="EMBL" id="KAF9755504.1"/>
    </source>
</evidence>
<sequence>MRHIATLAGLVLLGASANAHFNNTFEGMEIVDAKWNLELTPGGQVVNLTGTVEQIYPQLLALNPTYEADWAQNSETNVEYDSFIAEDENEGQTENPAGSLSNLAMCYDIKKGCKHLERVQGIPQLEDGKCSQMSCSNKSAIIWCNVSGKTWTVPSYRQIAQGAWMIYEQCQEKEPLAFKDRGARCYVRGKVYPWQKKWFVQALGAVTKHLPQRRLPAEPDLAFCNSFVWSTSSNIAAVPTKLRSNKFGIGVSLTRDVLGGVTSTTSTTTLAFATTHRWDYATSTRVLVGVWNNCSALKST</sequence>